<evidence type="ECO:0000313" key="2">
    <source>
        <dbReference type="Proteomes" id="UP000054270"/>
    </source>
</evidence>
<dbReference type="AlphaFoldDB" id="A0A0D2PQV2"/>
<dbReference type="STRING" id="945553.A0A0D2PQV2"/>
<organism evidence="1 2">
    <name type="scientific">Hypholoma sublateritium (strain FD-334 SS-4)</name>
    <dbReference type="NCBI Taxonomy" id="945553"/>
    <lineage>
        <taxon>Eukaryota</taxon>
        <taxon>Fungi</taxon>
        <taxon>Dikarya</taxon>
        <taxon>Basidiomycota</taxon>
        <taxon>Agaricomycotina</taxon>
        <taxon>Agaricomycetes</taxon>
        <taxon>Agaricomycetidae</taxon>
        <taxon>Agaricales</taxon>
        <taxon>Agaricineae</taxon>
        <taxon>Strophariaceae</taxon>
        <taxon>Hypholoma</taxon>
    </lineage>
</organism>
<evidence type="ECO:0000313" key="1">
    <source>
        <dbReference type="EMBL" id="KJA22200.1"/>
    </source>
</evidence>
<accession>A0A0D2PQV2</accession>
<gene>
    <name evidence="1" type="ORF">HYPSUDRAFT_202441</name>
</gene>
<reference evidence="2" key="1">
    <citation type="submission" date="2014-04" db="EMBL/GenBank/DDBJ databases">
        <title>Evolutionary Origins and Diversification of the Mycorrhizal Mutualists.</title>
        <authorList>
            <consortium name="DOE Joint Genome Institute"/>
            <consortium name="Mycorrhizal Genomics Consortium"/>
            <person name="Kohler A."/>
            <person name="Kuo A."/>
            <person name="Nagy L.G."/>
            <person name="Floudas D."/>
            <person name="Copeland A."/>
            <person name="Barry K.W."/>
            <person name="Cichocki N."/>
            <person name="Veneault-Fourrey C."/>
            <person name="LaButti K."/>
            <person name="Lindquist E.A."/>
            <person name="Lipzen A."/>
            <person name="Lundell T."/>
            <person name="Morin E."/>
            <person name="Murat C."/>
            <person name="Riley R."/>
            <person name="Ohm R."/>
            <person name="Sun H."/>
            <person name="Tunlid A."/>
            <person name="Henrissat B."/>
            <person name="Grigoriev I.V."/>
            <person name="Hibbett D.S."/>
            <person name="Martin F."/>
        </authorList>
    </citation>
    <scope>NUCLEOTIDE SEQUENCE [LARGE SCALE GENOMIC DNA]</scope>
    <source>
        <strain evidence="2">FD-334 SS-4</strain>
    </source>
</reference>
<name>A0A0D2PQV2_HYPSF</name>
<proteinExistence type="predicted"/>
<sequence>MPESVSAFMGVKAAGEGKRLAMGGLRFFSRILENDFPNDNPNLLAQALSLAKVLQVTAADQHETWYTANATILKNLFAKGYWRTIIL</sequence>
<protein>
    <submittedName>
        <fullName evidence="1">Uncharacterized protein</fullName>
    </submittedName>
</protein>
<keyword evidence="2" id="KW-1185">Reference proteome</keyword>
<dbReference type="Proteomes" id="UP000054270">
    <property type="component" value="Unassembled WGS sequence"/>
</dbReference>
<dbReference type="EMBL" id="KN817552">
    <property type="protein sequence ID" value="KJA22200.1"/>
    <property type="molecule type" value="Genomic_DNA"/>
</dbReference>